<comment type="caution">
    <text evidence="2">The sequence shown here is derived from an EMBL/GenBank/DDBJ whole genome shotgun (WGS) entry which is preliminary data.</text>
</comment>
<evidence type="ECO:0000313" key="2">
    <source>
        <dbReference type="EMBL" id="MBI6549042.1"/>
    </source>
</evidence>
<proteinExistence type="predicted"/>
<organism evidence="2 3">
    <name type="scientific">Xenorhabdus lircayensis</name>
    <dbReference type="NCBI Taxonomy" id="2763499"/>
    <lineage>
        <taxon>Bacteria</taxon>
        <taxon>Pseudomonadati</taxon>
        <taxon>Pseudomonadota</taxon>
        <taxon>Gammaproteobacteria</taxon>
        <taxon>Enterobacterales</taxon>
        <taxon>Morganellaceae</taxon>
        <taxon>Xenorhabdus</taxon>
    </lineage>
</organism>
<feature type="domain" description="FecR N-terminal" evidence="1">
    <location>
        <begin position="19"/>
        <end position="60"/>
    </location>
</feature>
<reference evidence="2 3" key="1">
    <citation type="submission" date="2020-08" db="EMBL/GenBank/DDBJ databases">
        <title>Description of Xenorhabdus lircayensis sp. nov., the symbiotic bacterium associated with the entomopathogenic nematode Steirnernema unicornum.</title>
        <authorList>
            <person name="Castaneda-Alvarez C."/>
            <person name="Prodan S."/>
            <person name="Zamorano A."/>
            <person name="San-Blas E."/>
            <person name="Aballay E."/>
        </authorList>
    </citation>
    <scope>NUCLEOTIDE SEQUENCE [LARGE SCALE GENOMIC DNA]</scope>
    <source>
        <strain evidence="2 3">VLS</strain>
    </source>
</reference>
<dbReference type="Proteomes" id="UP000696184">
    <property type="component" value="Unassembled WGS sequence"/>
</dbReference>
<accession>A0ABS0U574</accession>
<dbReference type="RefSeq" id="WP_198689825.1">
    <property type="nucleotide sequence ID" value="NZ_CAWPUD010000035.1"/>
</dbReference>
<dbReference type="EMBL" id="JACOII010000037">
    <property type="protein sequence ID" value="MBI6549042.1"/>
    <property type="molecule type" value="Genomic_DNA"/>
</dbReference>
<name>A0ABS0U574_9GAMM</name>
<evidence type="ECO:0000259" key="1">
    <source>
        <dbReference type="Pfam" id="PF16220"/>
    </source>
</evidence>
<protein>
    <submittedName>
        <fullName evidence="2">FecR/PupR family sigma factor regulator</fullName>
    </submittedName>
</protein>
<keyword evidence="3" id="KW-1185">Reference proteome</keyword>
<dbReference type="InterPro" id="IPR032623">
    <property type="entry name" value="FecR_N"/>
</dbReference>
<dbReference type="Pfam" id="PF16220">
    <property type="entry name" value="DUF4880"/>
    <property type="match status" value="1"/>
</dbReference>
<evidence type="ECO:0000313" key="3">
    <source>
        <dbReference type="Proteomes" id="UP000696184"/>
    </source>
</evidence>
<gene>
    <name evidence="2" type="ORF">H8A87_10000</name>
</gene>
<sequence>MRQPPENMMDKNSSGNIDEQAALWFTRQRGQPLSEQQRLVFQQWLSASPEHQVAYQNIAQIWRDCDLIAKPEFFPTPKERLFSWWRPIGHTVASLFLLAALLLPYSQLLGITKRGDSYLRGIRIHGARSVAYRVQKLPDERGNGLQRWLKGVITRSGLNKAAVALANKNARIAWALVNQQSSYEAR</sequence>